<comment type="cofactor">
    <cofactor evidence="1 6">
        <name>pyridoxal 5'-phosphate</name>
        <dbReference type="ChEBI" id="CHEBI:597326"/>
    </cofactor>
</comment>
<evidence type="ECO:0000313" key="9">
    <source>
        <dbReference type="EMBL" id="GAA1637763.1"/>
    </source>
</evidence>
<proteinExistence type="inferred from homology"/>
<dbReference type="Gene3D" id="3.90.1150.10">
    <property type="entry name" value="Aspartate Aminotransferase, domain 1"/>
    <property type="match status" value="1"/>
</dbReference>
<comment type="catalytic activity">
    <reaction evidence="6">
        <text>an aromatic L-alpha-amino acid + 2-oxoglutarate = an aromatic oxo-acid + L-glutamate</text>
        <dbReference type="Rhea" id="RHEA:17533"/>
        <dbReference type="ChEBI" id="CHEBI:16810"/>
        <dbReference type="ChEBI" id="CHEBI:29985"/>
        <dbReference type="ChEBI" id="CHEBI:73309"/>
        <dbReference type="ChEBI" id="CHEBI:84824"/>
        <dbReference type="EC" id="2.6.1.57"/>
    </reaction>
</comment>
<dbReference type="InterPro" id="IPR015421">
    <property type="entry name" value="PyrdxlP-dep_Trfase_major"/>
</dbReference>
<evidence type="ECO:0000256" key="2">
    <source>
        <dbReference type="ARBA" id="ARBA00011738"/>
    </source>
</evidence>
<dbReference type="PANTHER" id="PTHR43643:SF3">
    <property type="entry name" value="HISTIDINOL-PHOSPHATE AMINOTRANSFERASE"/>
    <property type="match status" value="1"/>
</dbReference>
<sequence>MTPEDEVRFRACLDDVAAYKPGRPPERTDGRPTYKLSSNENPYPPLPGVLAAAMEAAANMNRYPDMGALELLEALSERFGVPVTDLAVGTGSVAVLYHLLQAACGEGDEVVYAWRSFEAYPIAVQLTGATSVQVPLTEDARHDFKAMEAALTDRTRVVLVCTPNNPTGPVVRRDELLAFLDVVPRNVLVVLDEAYREFIREPETVDGAEVYRDRPNVVVLRTFSKAYGLAGFRIGYAIAHPPIVAAIRKCALPFGVSQIAQSAAIASLEAEDELLERVDALVTERTRVVAELRAAGWDVPETHANFVWMPLGGETLAFAEAAQAEGVSVRPFPGDGARVTIGEREANDLFLDVARSWRQ</sequence>
<feature type="domain" description="Aminotransferase class I/classII large" evidence="8">
    <location>
        <begin position="35"/>
        <end position="344"/>
    </location>
</feature>
<comment type="similarity">
    <text evidence="6">Belongs to the class-II pyridoxal-phosphate-dependent aminotransferase family.</text>
</comment>
<evidence type="ECO:0000313" key="10">
    <source>
        <dbReference type="Proteomes" id="UP001501319"/>
    </source>
</evidence>
<dbReference type="HAMAP" id="MF_01023">
    <property type="entry name" value="HisC_aminotrans_2"/>
    <property type="match status" value="1"/>
</dbReference>
<feature type="compositionally biased region" description="Basic and acidic residues" evidence="7">
    <location>
        <begin position="23"/>
        <end position="32"/>
    </location>
</feature>
<evidence type="ECO:0000256" key="5">
    <source>
        <dbReference type="ARBA" id="ARBA00022898"/>
    </source>
</evidence>
<comment type="subunit">
    <text evidence="2 6">Homodimer.</text>
</comment>
<dbReference type="EMBL" id="BAAANE010000004">
    <property type="protein sequence ID" value="GAA1637763.1"/>
    <property type="molecule type" value="Genomic_DNA"/>
</dbReference>
<name>A0ABN2FB14_9ACTN</name>
<accession>A0ABN2FB14</accession>
<dbReference type="PROSITE" id="PS00599">
    <property type="entry name" value="AA_TRANSFER_CLASS_2"/>
    <property type="match status" value="1"/>
</dbReference>
<keyword evidence="3 6" id="KW-0032">Aminotransferase</keyword>
<dbReference type="InterPro" id="IPR050106">
    <property type="entry name" value="HistidinolP_aminotransfase"/>
</dbReference>
<reference evidence="9 10" key="1">
    <citation type="journal article" date="2019" name="Int. J. Syst. Evol. Microbiol.">
        <title>The Global Catalogue of Microorganisms (GCM) 10K type strain sequencing project: providing services to taxonomists for standard genome sequencing and annotation.</title>
        <authorList>
            <consortium name="The Broad Institute Genomics Platform"/>
            <consortium name="The Broad Institute Genome Sequencing Center for Infectious Disease"/>
            <person name="Wu L."/>
            <person name="Ma J."/>
        </authorList>
    </citation>
    <scope>NUCLEOTIDE SEQUENCE [LARGE SCALE GENOMIC DNA]</scope>
    <source>
        <strain evidence="9 10">JCM 14306</strain>
    </source>
</reference>
<organism evidence="9 10">
    <name type="scientific">Kribbella alba</name>
    <dbReference type="NCBI Taxonomy" id="190197"/>
    <lineage>
        <taxon>Bacteria</taxon>
        <taxon>Bacillati</taxon>
        <taxon>Actinomycetota</taxon>
        <taxon>Actinomycetes</taxon>
        <taxon>Propionibacteriales</taxon>
        <taxon>Kribbellaceae</taxon>
        <taxon>Kribbella</taxon>
    </lineage>
</organism>
<comment type="caution">
    <text evidence="9">The sequence shown here is derived from an EMBL/GenBank/DDBJ whole genome shotgun (WGS) entry which is preliminary data.</text>
</comment>
<dbReference type="InterPro" id="IPR001917">
    <property type="entry name" value="Aminotrans_II_pyridoxalP_BS"/>
</dbReference>
<feature type="modified residue" description="N6-(pyridoxal phosphate)lysine" evidence="6">
    <location>
        <position position="225"/>
    </location>
</feature>
<feature type="region of interest" description="Disordered" evidence="7">
    <location>
        <begin position="18"/>
        <end position="40"/>
    </location>
</feature>
<evidence type="ECO:0000259" key="8">
    <source>
        <dbReference type="Pfam" id="PF00155"/>
    </source>
</evidence>
<dbReference type="HAMAP" id="MF_01513">
    <property type="entry name" value="Phe_aminotrans_2"/>
    <property type="match status" value="1"/>
</dbReference>
<dbReference type="CDD" id="cd00609">
    <property type="entry name" value="AAT_like"/>
    <property type="match status" value="1"/>
</dbReference>
<dbReference type="Gene3D" id="3.40.640.10">
    <property type="entry name" value="Type I PLP-dependent aspartate aminotransferase-like (Major domain)"/>
    <property type="match status" value="1"/>
</dbReference>
<evidence type="ECO:0000256" key="6">
    <source>
        <dbReference type="HAMAP-Rule" id="MF_01513"/>
    </source>
</evidence>
<dbReference type="Proteomes" id="UP001501319">
    <property type="component" value="Unassembled WGS sequence"/>
</dbReference>
<dbReference type="InterPro" id="IPR015422">
    <property type="entry name" value="PyrdxlP-dep_Trfase_small"/>
</dbReference>
<evidence type="ECO:0000256" key="1">
    <source>
        <dbReference type="ARBA" id="ARBA00001933"/>
    </source>
</evidence>
<dbReference type="NCBIfam" id="TIGR01141">
    <property type="entry name" value="hisC"/>
    <property type="match status" value="1"/>
</dbReference>
<dbReference type="RefSeq" id="WP_344111773.1">
    <property type="nucleotide sequence ID" value="NZ_BAAANE010000004.1"/>
</dbReference>
<comment type="function">
    <text evidence="6">Aminotransferase that catalyzes the conversion of aromatic amino acids and 2-oxoglutarate into corresponding aromatic oxo acids and L-glutamate.</text>
</comment>
<evidence type="ECO:0000256" key="4">
    <source>
        <dbReference type="ARBA" id="ARBA00022679"/>
    </source>
</evidence>
<dbReference type="InterPro" id="IPR005861">
    <property type="entry name" value="HisP_aminotrans"/>
</dbReference>
<gene>
    <name evidence="9" type="primary">hisC</name>
    <name evidence="6" type="synonym">pat</name>
    <name evidence="9" type="ORF">GCM10009744_28830</name>
</gene>
<protein>
    <recommendedName>
        <fullName evidence="6">Aromatic amino acid aminotransferase</fullName>
        <shortName evidence="6">ArAT</shortName>
        <ecNumber evidence="6">2.6.1.57</ecNumber>
    </recommendedName>
</protein>
<dbReference type="SUPFAM" id="SSF53383">
    <property type="entry name" value="PLP-dependent transferases"/>
    <property type="match status" value="1"/>
</dbReference>
<keyword evidence="5 6" id="KW-0663">Pyridoxal phosphate</keyword>
<dbReference type="NCBIfam" id="NF002878">
    <property type="entry name" value="PRK03321.1"/>
    <property type="match status" value="1"/>
</dbReference>
<dbReference type="InterPro" id="IPR024892">
    <property type="entry name" value="ArAT"/>
</dbReference>
<keyword evidence="4 6" id="KW-0808">Transferase</keyword>
<dbReference type="EC" id="2.6.1.57" evidence="6"/>
<dbReference type="InterPro" id="IPR015424">
    <property type="entry name" value="PyrdxlP-dep_Trfase"/>
</dbReference>
<dbReference type="PANTHER" id="PTHR43643">
    <property type="entry name" value="HISTIDINOL-PHOSPHATE AMINOTRANSFERASE 2"/>
    <property type="match status" value="1"/>
</dbReference>
<dbReference type="InterPro" id="IPR004839">
    <property type="entry name" value="Aminotransferase_I/II_large"/>
</dbReference>
<dbReference type="Pfam" id="PF00155">
    <property type="entry name" value="Aminotran_1_2"/>
    <property type="match status" value="1"/>
</dbReference>
<keyword evidence="10" id="KW-1185">Reference proteome</keyword>
<evidence type="ECO:0000256" key="3">
    <source>
        <dbReference type="ARBA" id="ARBA00022576"/>
    </source>
</evidence>
<evidence type="ECO:0000256" key="7">
    <source>
        <dbReference type="SAM" id="MobiDB-lite"/>
    </source>
</evidence>